<evidence type="ECO:0000256" key="1">
    <source>
        <dbReference type="SAM" id="Phobius"/>
    </source>
</evidence>
<dbReference type="EMBL" id="JYDS01001201">
    <property type="protein sequence ID" value="KRY99428.1"/>
    <property type="molecule type" value="Genomic_DNA"/>
</dbReference>
<reference evidence="2 3" key="1">
    <citation type="submission" date="2015-01" db="EMBL/GenBank/DDBJ databases">
        <title>Evolution of Trichinella species and genotypes.</title>
        <authorList>
            <person name="Korhonen P.K."/>
            <person name="Edoardo P."/>
            <person name="Giuseppe L.R."/>
            <person name="Gasser R.B."/>
        </authorList>
    </citation>
    <scope>NUCLEOTIDE SEQUENCE [LARGE SCALE GENOMIC DNA]</scope>
    <source>
        <strain evidence="2">ISS588</strain>
    </source>
</reference>
<evidence type="ECO:0000313" key="2">
    <source>
        <dbReference type="EMBL" id="KRY99428.1"/>
    </source>
</evidence>
<keyword evidence="3" id="KW-1185">Reference proteome</keyword>
<proteinExistence type="predicted"/>
<name>A0A0V1GMJ9_TRIPS</name>
<dbReference type="AlphaFoldDB" id="A0A0V1GMJ9"/>
<protein>
    <submittedName>
        <fullName evidence="2">Uncharacterized protein</fullName>
    </submittedName>
</protein>
<keyword evidence="1" id="KW-0812">Transmembrane</keyword>
<keyword evidence="1" id="KW-1133">Transmembrane helix</keyword>
<dbReference type="Proteomes" id="UP000054805">
    <property type="component" value="Unassembled WGS sequence"/>
</dbReference>
<evidence type="ECO:0000313" key="3">
    <source>
        <dbReference type="Proteomes" id="UP000054805"/>
    </source>
</evidence>
<gene>
    <name evidence="2" type="ORF">T4B_5464</name>
</gene>
<keyword evidence="1" id="KW-0472">Membrane</keyword>
<organism evidence="2 3">
    <name type="scientific">Trichinella pseudospiralis</name>
    <name type="common">Parasitic roundworm</name>
    <dbReference type="NCBI Taxonomy" id="6337"/>
    <lineage>
        <taxon>Eukaryota</taxon>
        <taxon>Metazoa</taxon>
        <taxon>Ecdysozoa</taxon>
        <taxon>Nematoda</taxon>
        <taxon>Enoplea</taxon>
        <taxon>Dorylaimia</taxon>
        <taxon>Trichinellida</taxon>
        <taxon>Trichinellidae</taxon>
        <taxon>Trichinella</taxon>
    </lineage>
</organism>
<comment type="caution">
    <text evidence="2">The sequence shown here is derived from an EMBL/GenBank/DDBJ whole genome shotgun (WGS) entry which is preliminary data.</text>
</comment>
<sequence>MEWGPNYHLYYTLTNSRIPKECDTYYPGVKVYHKCKEIKCIAHSCQINLLVLGIFLILESLPPVSTAYLILLFSKC</sequence>
<feature type="transmembrane region" description="Helical" evidence="1">
    <location>
        <begin position="49"/>
        <end position="73"/>
    </location>
</feature>
<accession>A0A0V1GMJ9</accession>